<organism evidence="1">
    <name type="scientific">Clastoptera arizonana</name>
    <name type="common">Arizona spittle bug</name>
    <dbReference type="NCBI Taxonomy" id="38151"/>
    <lineage>
        <taxon>Eukaryota</taxon>
        <taxon>Metazoa</taxon>
        <taxon>Ecdysozoa</taxon>
        <taxon>Arthropoda</taxon>
        <taxon>Hexapoda</taxon>
        <taxon>Insecta</taxon>
        <taxon>Pterygota</taxon>
        <taxon>Neoptera</taxon>
        <taxon>Paraneoptera</taxon>
        <taxon>Hemiptera</taxon>
        <taxon>Auchenorrhyncha</taxon>
        <taxon>Cercopoidea</taxon>
        <taxon>Clastopteridae</taxon>
        <taxon>Clastoptera</taxon>
    </lineage>
</organism>
<evidence type="ECO:0000313" key="1">
    <source>
        <dbReference type="EMBL" id="JAS19534.1"/>
    </source>
</evidence>
<name>A0A1B6D1I2_9HEMI</name>
<protein>
    <recommendedName>
        <fullName evidence="2">DDE Tnp4 domain-containing protein</fullName>
    </recommendedName>
</protein>
<sequence length="141" mass="16122">MLIIASPKCLLDVKDDCQCRRVVENAFEIISVVFRVLRKPLLLEPDRVQKVVLACIHLHNFLRLSKSSNGTYTLSGTFDQEDPSTGQLIPGQWRIVGLPLENLLRLKKILEKLSDIAKLVRNEFCAYLNSPESSVPWQKKY</sequence>
<accession>A0A1B6D1I2</accession>
<gene>
    <name evidence="1" type="ORF">g.7284</name>
</gene>
<evidence type="ECO:0008006" key="2">
    <source>
        <dbReference type="Google" id="ProtNLM"/>
    </source>
</evidence>
<dbReference type="AlphaFoldDB" id="A0A1B6D1I2"/>
<dbReference type="EMBL" id="GEDC01017764">
    <property type="protein sequence ID" value="JAS19534.1"/>
    <property type="molecule type" value="Transcribed_RNA"/>
</dbReference>
<proteinExistence type="predicted"/>
<reference evidence="1" key="1">
    <citation type="submission" date="2015-12" db="EMBL/GenBank/DDBJ databases">
        <title>De novo transcriptome assembly of four potential Pierce s Disease insect vectors from Arizona vineyards.</title>
        <authorList>
            <person name="Tassone E.E."/>
        </authorList>
    </citation>
    <scope>NUCLEOTIDE SEQUENCE</scope>
</reference>